<dbReference type="NCBIfam" id="TIGR03519">
    <property type="entry name" value="T9SS_PorP_fam"/>
    <property type="match status" value="1"/>
</dbReference>
<evidence type="ECO:0000313" key="1">
    <source>
        <dbReference type="EMBL" id="QEC55987.1"/>
    </source>
</evidence>
<dbReference type="KEGG" id="fgg:FSB75_08800"/>
<name>A0A5B8UH73_9BACT</name>
<dbReference type="AlphaFoldDB" id="A0A5B8UH73"/>
<reference evidence="1 2" key="1">
    <citation type="journal article" date="2015" name="Int. J. Syst. Evol. Microbiol.">
        <title>Flavisolibacter ginsenosidimutans sp. nov., with ginsenoside-converting activity isolated from soil used for cultivating ginseng.</title>
        <authorList>
            <person name="Zhao Y."/>
            <person name="Liu Q."/>
            <person name="Kang M.S."/>
            <person name="Jin F."/>
            <person name="Yu H."/>
            <person name="Im W.T."/>
        </authorList>
    </citation>
    <scope>NUCLEOTIDE SEQUENCE [LARGE SCALE GENOMIC DNA]</scope>
    <source>
        <strain evidence="1 2">Gsoil 636</strain>
    </source>
</reference>
<sequence length="337" mass="37688">MKNIYRKLFTLVCGLQLTACSFSQDVHFSQFFEAPLYRNPALAGIVHGDYRIQTLFRSQWNSITNAYKTTSLNAEYKLPVKGDDYLTLAMQVFYDKAGTTNLTTTQLLPAINYHKSLSDIKSTYLSIGFMGGYVQRRIDRSKITTNTTYNNGSDGEDGLIPQYGYWDGSAGLSFNTQLGDNPDNNLVLGAALHHFIKPKNSFYDNAAVSVNPKWVFSGDVKFGLNESAYLTVHNDYVQQGSYSEKLSGIVYSQKIGPYTDDPDFTVGAGGFMRWGDALIPVFQLHYRPFQLSMSYDVNVSKLSTTSYGRGGYEMSLTYVGFLDRENSAANAVLCPRF</sequence>
<dbReference type="Proteomes" id="UP000321204">
    <property type="component" value="Chromosome"/>
</dbReference>
<accession>A0A5B8UH73</accession>
<evidence type="ECO:0000313" key="2">
    <source>
        <dbReference type="Proteomes" id="UP000321204"/>
    </source>
</evidence>
<gene>
    <name evidence="1" type="ORF">FSB75_08800</name>
</gene>
<protein>
    <submittedName>
        <fullName evidence="1">Type IX secretion system membrane protein PorP/SprF</fullName>
    </submittedName>
</protein>
<dbReference type="EMBL" id="CP042433">
    <property type="protein sequence ID" value="QEC55987.1"/>
    <property type="molecule type" value="Genomic_DNA"/>
</dbReference>
<dbReference type="InterPro" id="IPR019861">
    <property type="entry name" value="PorP/SprF_Bacteroidetes"/>
</dbReference>
<keyword evidence="2" id="KW-1185">Reference proteome</keyword>
<proteinExistence type="predicted"/>
<dbReference type="RefSeq" id="WP_146785771.1">
    <property type="nucleotide sequence ID" value="NZ_BAABIO010000001.1"/>
</dbReference>
<dbReference type="OrthoDB" id="1186563at2"/>
<organism evidence="1 2">
    <name type="scientific">Flavisolibacter ginsenosidimutans</name>
    <dbReference type="NCBI Taxonomy" id="661481"/>
    <lineage>
        <taxon>Bacteria</taxon>
        <taxon>Pseudomonadati</taxon>
        <taxon>Bacteroidota</taxon>
        <taxon>Chitinophagia</taxon>
        <taxon>Chitinophagales</taxon>
        <taxon>Chitinophagaceae</taxon>
        <taxon>Flavisolibacter</taxon>
    </lineage>
</organism>
<dbReference type="Pfam" id="PF11751">
    <property type="entry name" value="PorP_SprF"/>
    <property type="match status" value="1"/>
</dbReference>